<dbReference type="AlphaFoldDB" id="A0A0R0A2U8"/>
<dbReference type="OrthoDB" id="9152828at2"/>
<dbReference type="RefSeq" id="WP_054659298.1">
    <property type="nucleotide sequence ID" value="NZ_BAZI01000167.1"/>
</dbReference>
<protein>
    <submittedName>
        <fullName evidence="1">Uncharacterized protein</fullName>
    </submittedName>
</protein>
<comment type="caution">
    <text evidence="1">The sequence shown here is derived from an EMBL/GenBank/DDBJ whole genome shotgun (WGS) entry which is preliminary data.</text>
</comment>
<sequence length="411" mass="45052">MAIKYDFDSVPADVAVITHLQLGGGVSAAGGGFLTFDKADTEYGDGDFTLNFRNEVDLVVIVEFVEFNSQSPSADTLSYEAAQIEENDSFTKYLNETPPYPSDTIGPYGIVGSFTPTQLRIPYTTWGGGADKYLDFWPSKYGAGPAGSLIPMPGRYTVRIQFEIAGDDGGGETGTDYNCACDDAQPTVTLQQMRERLARRLGFSVQVSMGALPPGMPELLDDFVRSAHEFLYQRYSVMRLRRMFTWDLAPGVRFYDLDGNVDTCPRVLNPDKLEWVGISQGDSSWQPLICGINPVLYGSTGTGIPSHYEIRQCIEVWPAPVDDTWQLRIKGDFGPSPMEADGDVLTADPEAVFLQALANAKAHYGQADAGNYASQATAYIRSRVAGSHQTRRYIPGTRVQAPAVRPVLKED</sequence>
<dbReference type="Pfam" id="PF24175">
    <property type="entry name" value="SU10_adaptor"/>
    <property type="match status" value="1"/>
</dbReference>
<name>A0A0R0A2U8_9GAMM</name>
<organism evidence="1 2">
    <name type="scientific">Stenotrophomonas pictorum JCM 9942</name>
    <dbReference type="NCBI Taxonomy" id="1236960"/>
    <lineage>
        <taxon>Bacteria</taxon>
        <taxon>Pseudomonadati</taxon>
        <taxon>Pseudomonadota</taxon>
        <taxon>Gammaproteobacteria</taxon>
        <taxon>Lysobacterales</taxon>
        <taxon>Lysobacteraceae</taxon>
        <taxon>Stenotrophomonas</taxon>
    </lineage>
</organism>
<proteinExistence type="predicted"/>
<gene>
    <name evidence="1" type="ORF">ARC78_14860</name>
</gene>
<accession>A0A0R0A2U8</accession>
<dbReference type="EMBL" id="LLXS01000048">
    <property type="protein sequence ID" value="KRG39097.1"/>
    <property type="molecule type" value="Genomic_DNA"/>
</dbReference>
<evidence type="ECO:0000313" key="1">
    <source>
        <dbReference type="EMBL" id="KRG39097.1"/>
    </source>
</evidence>
<keyword evidence="2" id="KW-1185">Reference proteome</keyword>
<dbReference type="Proteomes" id="UP000050836">
    <property type="component" value="Unassembled WGS sequence"/>
</dbReference>
<evidence type="ECO:0000313" key="2">
    <source>
        <dbReference type="Proteomes" id="UP000050836"/>
    </source>
</evidence>
<reference evidence="1 2" key="1">
    <citation type="submission" date="2015-10" db="EMBL/GenBank/DDBJ databases">
        <title>Genome sequencing and analysis of members of genus Stenotrophomonas.</title>
        <authorList>
            <person name="Patil P.P."/>
            <person name="Midha S."/>
            <person name="Patil P.B."/>
        </authorList>
    </citation>
    <scope>NUCLEOTIDE SEQUENCE [LARGE SCALE GENOMIC DNA]</scope>
    <source>
        <strain evidence="1 2">JCM 9942</strain>
    </source>
</reference>
<dbReference type="InterPro" id="IPR056209">
    <property type="entry name" value="SU10_adaptor"/>
</dbReference>